<dbReference type="GeneID" id="106668629"/>
<feature type="compositionally biased region" description="Low complexity" evidence="9">
    <location>
        <begin position="352"/>
        <end position="363"/>
    </location>
</feature>
<comment type="similarity">
    <text evidence="3">Belongs to the TSC-22/Dip/Bun family.</text>
</comment>
<comment type="subcellular location">
    <subcellularLocation>
        <location evidence="2">Cytoplasm</location>
    </subcellularLocation>
    <subcellularLocation>
        <location evidence="1">Nucleus</location>
    </subcellularLocation>
</comment>
<dbReference type="SUPFAM" id="SSF58026">
    <property type="entry name" value="Delta-sleep-inducing peptide immunoreactive peptide"/>
    <property type="match status" value="1"/>
</dbReference>
<evidence type="ECO:0000256" key="2">
    <source>
        <dbReference type="ARBA" id="ARBA00004496"/>
    </source>
</evidence>
<dbReference type="GO" id="GO:0043066">
    <property type="term" value="P:negative regulation of apoptotic process"/>
    <property type="evidence" value="ECO:0007669"/>
    <property type="project" value="TreeGrafter"/>
</dbReference>
<protein>
    <submittedName>
        <fullName evidence="10">Uncharacterized protein</fullName>
    </submittedName>
</protein>
<dbReference type="KEGG" id="clec:106668629"/>
<dbReference type="GO" id="GO:0006357">
    <property type="term" value="P:regulation of transcription by RNA polymerase II"/>
    <property type="evidence" value="ECO:0007669"/>
    <property type="project" value="InterPro"/>
</dbReference>
<keyword evidence="5" id="KW-0805">Transcription regulation</keyword>
<feature type="region of interest" description="Disordered" evidence="9">
    <location>
        <begin position="144"/>
        <end position="163"/>
    </location>
</feature>
<keyword evidence="7" id="KW-0539">Nucleus</keyword>
<name>A0A8I6RV89_CIMLE</name>
<feature type="region of interest" description="Disordered" evidence="9">
    <location>
        <begin position="324"/>
        <end position="363"/>
    </location>
</feature>
<dbReference type="Gene3D" id="1.20.5.490">
    <property type="entry name" value="Single helix bin"/>
    <property type="match status" value="1"/>
</dbReference>
<feature type="compositionally biased region" description="Low complexity" evidence="9">
    <location>
        <begin position="239"/>
        <end position="255"/>
    </location>
</feature>
<dbReference type="Proteomes" id="UP000494040">
    <property type="component" value="Unassembled WGS sequence"/>
</dbReference>
<feature type="compositionally biased region" description="Low complexity" evidence="9">
    <location>
        <begin position="689"/>
        <end position="704"/>
    </location>
</feature>
<evidence type="ECO:0000256" key="5">
    <source>
        <dbReference type="ARBA" id="ARBA00023015"/>
    </source>
</evidence>
<dbReference type="GO" id="GO:0008284">
    <property type="term" value="P:positive regulation of cell population proliferation"/>
    <property type="evidence" value="ECO:0007669"/>
    <property type="project" value="TreeGrafter"/>
</dbReference>
<evidence type="ECO:0000256" key="3">
    <source>
        <dbReference type="ARBA" id="ARBA00007908"/>
    </source>
</evidence>
<dbReference type="OrthoDB" id="8961796at2759"/>
<evidence type="ECO:0000256" key="4">
    <source>
        <dbReference type="ARBA" id="ARBA00022490"/>
    </source>
</evidence>
<dbReference type="CDD" id="cd21936">
    <property type="entry name" value="ZIP_TSC22D"/>
    <property type="match status" value="1"/>
</dbReference>
<keyword evidence="4" id="KW-0963">Cytoplasm</keyword>
<feature type="region of interest" description="Disordered" evidence="9">
    <location>
        <begin position="689"/>
        <end position="726"/>
    </location>
</feature>
<dbReference type="GO" id="GO:0005829">
    <property type="term" value="C:cytosol"/>
    <property type="evidence" value="ECO:0007669"/>
    <property type="project" value="TreeGrafter"/>
</dbReference>
<feature type="region of interest" description="Disordered" evidence="9">
    <location>
        <begin position="399"/>
        <end position="518"/>
    </location>
</feature>
<evidence type="ECO:0000256" key="8">
    <source>
        <dbReference type="SAM" id="Coils"/>
    </source>
</evidence>
<proteinExistence type="inferred from homology"/>
<dbReference type="InterPro" id="IPR000580">
    <property type="entry name" value="TSC22/Bun"/>
</dbReference>
<feature type="region of interest" description="Disordered" evidence="9">
    <location>
        <begin position="1"/>
        <end position="110"/>
    </location>
</feature>
<dbReference type="RefSeq" id="XP_014253042.1">
    <property type="nucleotide sequence ID" value="XM_014397556.2"/>
</dbReference>
<keyword evidence="8" id="KW-0175">Coiled coil</keyword>
<dbReference type="OMA" id="NIHKVPQ"/>
<dbReference type="PROSITE" id="PS01289">
    <property type="entry name" value="TSC22"/>
    <property type="match status" value="1"/>
</dbReference>
<evidence type="ECO:0000256" key="9">
    <source>
        <dbReference type="SAM" id="MobiDB-lite"/>
    </source>
</evidence>
<dbReference type="InterPro" id="IPR047862">
    <property type="entry name" value="TSC22/BUN_CS"/>
</dbReference>
<reference evidence="10" key="1">
    <citation type="submission" date="2022-01" db="UniProtKB">
        <authorList>
            <consortium name="EnsemblMetazoa"/>
        </authorList>
    </citation>
    <scope>IDENTIFICATION</scope>
</reference>
<accession>A0A8I6RV89</accession>
<dbReference type="Pfam" id="PF01166">
    <property type="entry name" value="TSC22"/>
    <property type="match status" value="1"/>
</dbReference>
<dbReference type="PANTHER" id="PTHR46745:SF1">
    <property type="entry name" value="TSC22 DOMAIN FAMILY PROTEIN 1"/>
    <property type="match status" value="1"/>
</dbReference>
<feature type="compositionally biased region" description="Acidic residues" evidence="9">
    <location>
        <begin position="71"/>
        <end position="80"/>
    </location>
</feature>
<feature type="coiled-coil region" evidence="8">
    <location>
        <begin position="820"/>
        <end position="854"/>
    </location>
</feature>
<evidence type="ECO:0000256" key="7">
    <source>
        <dbReference type="ARBA" id="ARBA00023242"/>
    </source>
</evidence>
<evidence type="ECO:0000313" key="11">
    <source>
        <dbReference type="Proteomes" id="UP000494040"/>
    </source>
</evidence>
<dbReference type="FunFam" id="1.20.5.490:FF:000002">
    <property type="entry name" value="TSC22 domain family, member 1"/>
    <property type="match status" value="1"/>
</dbReference>
<feature type="compositionally biased region" description="Polar residues" evidence="9">
    <location>
        <begin position="41"/>
        <end position="69"/>
    </location>
</feature>
<keyword evidence="6" id="KW-0804">Transcription</keyword>
<dbReference type="AlphaFoldDB" id="A0A8I6RV89"/>
<dbReference type="EnsemblMetazoa" id="XM_014397556.2">
    <property type="protein sequence ID" value="XP_014253042.1"/>
    <property type="gene ID" value="LOC106668629"/>
</dbReference>
<evidence type="ECO:0000256" key="6">
    <source>
        <dbReference type="ARBA" id="ARBA00023163"/>
    </source>
</evidence>
<feature type="region of interest" description="Disordered" evidence="9">
    <location>
        <begin position="231"/>
        <end position="300"/>
    </location>
</feature>
<dbReference type="GO" id="GO:0005634">
    <property type="term" value="C:nucleus"/>
    <property type="evidence" value="ECO:0007669"/>
    <property type="project" value="UniProtKB-SubCell"/>
</dbReference>
<dbReference type="PANTHER" id="PTHR46745">
    <property type="entry name" value="TSC22 DOMAIN FAMILY PROTEIN 1"/>
    <property type="match status" value="1"/>
</dbReference>
<keyword evidence="11" id="KW-1185">Reference proteome</keyword>
<organism evidence="10 11">
    <name type="scientific">Cimex lectularius</name>
    <name type="common">Bed bug</name>
    <name type="synonym">Acanthia lectularia</name>
    <dbReference type="NCBI Taxonomy" id="79782"/>
    <lineage>
        <taxon>Eukaryota</taxon>
        <taxon>Metazoa</taxon>
        <taxon>Ecdysozoa</taxon>
        <taxon>Arthropoda</taxon>
        <taxon>Hexapoda</taxon>
        <taxon>Insecta</taxon>
        <taxon>Pterygota</taxon>
        <taxon>Neoptera</taxon>
        <taxon>Paraneoptera</taxon>
        <taxon>Hemiptera</taxon>
        <taxon>Heteroptera</taxon>
        <taxon>Panheteroptera</taxon>
        <taxon>Cimicomorpha</taxon>
        <taxon>Cimicidae</taxon>
        <taxon>Cimex</taxon>
    </lineage>
</organism>
<evidence type="ECO:0000256" key="1">
    <source>
        <dbReference type="ARBA" id="ARBA00004123"/>
    </source>
</evidence>
<evidence type="ECO:0000313" key="10">
    <source>
        <dbReference type="EnsemblMetazoa" id="XP_014253042.1"/>
    </source>
</evidence>
<sequence length="875" mass="96347">MADSAGVISSKNSDKSKLNNSVQRTTSETLRITETEKAIGQPNSLSTSTPRKKTSFQITSVTVGSRTSNDGGDDSADDLDESHTEDISEVVDNSRITDLENETPSYSEDTFSKDDVFFNASSSLVSAPVIPTSSQYGLAILATPENSENPSNHSDVSESSANTDLRVEVTESVINLGVVSTKHDPEMRDMHPPAPRTERFKVVKIESTEPFKRGRWVCMDYLDHNIAQNQVKSDSEQISTEFNNTDSNNTSTTTTAGGGVSINNLVEESQQPPLPQQQQPQIIPSSNHNKEQVSSNSTSVTMQATDNGQLVGNQQLPINTPSTLPAAYTSVSPGQSLQNSMQMQSGVVNAPQQQPQVTQQSQSLSQVHMQQILANSNQHQSLQPQQIQQVLANAIPVQQQQQQPQQQPQQQQQPPQQQQQQQQQPSSQQQTTQQPSQQQQQQQPIQTHQQQPMIQQQQPMQQMPQMHQPQFQQSQPQQQPQQPMQQQQYSQPIQQQQQPQQMMQQQMPQQTMQPPLQPVQQVHMQQIPMQQQMTQPMQQMPQQQVLQGAYSQALPMSQPTVATQSSTQPMMQAMHPQMQSFQQSPMMTNMQPQPIMNIQSQPHLQPQYYTNTNIPPQNTPLITSQGGMLPPMSQNSSVAQVSMQSSNLPPLQTFSSLSQQMQVPNMPQTPPVQTSVQYSLPMSMPAQQQIQQPMSQTLSSMPMQQQPPPSYSHATPASQTFSQVSSVPSSSVDIGSVISSEHLPDNIPAPTAALLESLQEVTASPEEPPSGEDPESLRGLARALATAALDLPQPSASGASAVAIDNKIEQAMDLVKSHLMFAVREEVEVLKEKIAELMERISQLESENNILRAGASPETLALLPPPQPPLSSNPT</sequence>
<feature type="compositionally biased region" description="Polar residues" evidence="9">
    <location>
        <begin position="324"/>
        <end position="351"/>
    </location>
</feature>